<sequence>MLPNNEVRVPPPRAAQSVPRDITAEFTEAASKLRTGQLVKDEYFTLFESVGALEIMDPKMDSGYIAPGESHAQALEDDYDVRQDLTPEQVVGLMDQLLCHEMAWHMGHPLSQTLFTSIYLDRLLWPVPRTMEDARFDRVPSDSPLISVVLRAYCLGLIKACDFVHARIVTEYFYEEEDFVSQLYNRNLLSLFDSSYFYRLLDQAVAWVDDEKEMDKELRDAIRCRLLFRREFLSALDGDLEVLDTRSTDNFSSCLSHLAALTESVSLGKEVPEAFSMKIQRKLASTVPPRPIVNISTTVALAHMQRLCQDAIDLQQMLDYTGPTNFKTAVWTLLARKPQPSVYIRSLLQALIVCEMTILGAVSVQQFLYDDLAELVLPANLLLEANTDDVEFPTDPRFQIAQQMNAFVRRFAQPFVDTVRSACLNRCRVRRTLCHTVENWDGLQMEAEDIDLQIQPLSREPGLQVQGGEPTFSFPLSSWAYHQKLTQLRQILQMGFELAMYSPEELPGMYWYLSHICSAHLGHIDRIRTFTVAARKRDLGMTNNRGSNAAEKSAAFHKSFRILERLTTQLIAVDAFAIALHSLYALLARHKILPSASSPEAYSSDKLRYELRMKPFIPISLPELVPFEEYQHEATLEGDTDATVLDRASKAIIEARKAWEATLAHGAFIEDPSAPTPRPPTAIEEDWKRDIKDTMRACIGASIAIETVKKTITGDSSTEKLQVTIPEIGSKTHWHDWWIVPQVLEKKE</sequence>
<gene>
    <name evidence="6" type="ORF">N7476_008215</name>
</gene>
<accession>A0A9W9PSL4</accession>
<dbReference type="InterPro" id="IPR007244">
    <property type="entry name" value="Naa35_N"/>
</dbReference>
<comment type="caution">
    <text evidence="6">The sequence shown here is derived from an EMBL/GenBank/DDBJ whole genome shotgun (WGS) entry which is preliminary data.</text>
</comment>
<proteinExistence type="inferred from homology"/>
<dbReference type="Proteomes" id="UP001147746">
    <property type="component" value="Unassembled WGS sequence"/>
</dbReference>
<evidence type="ECO:0000256" key="2">
    <source>
        <dbReference type="ARBA" id="ARBA00006289"/>
    </source>
</evidence>
<keyword evidence="3" id="KW-0963">Cytoplasm</keyword>
<dbReference type="Pfam" id="PF25789">
    <property type="entry name" value="TPR_NAA35"/>
    <property type="match status" value="1"/>
</dbReference>
<organism evidence="6 7">
    <name type="scientific">Penicillium atrosanguineum</name>
    <dbReference type="NCBI Taxonomy" id="1132637"/>
    <lineage>
        <taxon>Eukaryota</taxon>
        <taxon>Fungi</taxon>
        <taxon>Dikarya</taxon>
        <taxon>Ascomycota</taxon>
        <taxon>Pezizomycotina</taxon>
        <taxon>Eurotiomycetes</taxon>
        <taxon>Eurotiomycetidae</taxon>
        <taxon>Eurotiales</taxon>
        <taxon>Aspergillaceae</taxon>
        <taxon>Penicillium</taxon>
    </lineage>
</organism>
<protein>
    <submittedName>
        <fullName evidence="6">NatC N(Alpha)-terminal acetyltransferase Mak10 subunit</fullName>
    </submittedName>
</protein>
<reference evidence="6" key="2">
    <citation type="journal article" date="2023" name="IMA Fungus">
        <title>Comparative genomic study of the Penicillium genus elucidates a diverse pangenome and 15 lateral gene transfer events.</title>
        <authorList>
            <person name="Petersen C."/>
            <person name="Sorensen T."/>
            <person name="Nielsen M.R."/>
            <person name="Sondergaard T.E."/>
            <person name="Sorensen J.L."/>
            <person name="Fitzpatrick D.A."/>
            <person name="Frisvad J.C."/>
            <person name="Nielsen K.L."/>
        </authorList>
    </citation>
    <scope>NUCLEOTIDE SEQUENCE</scope>
    <source>
        <strain evidence="6">IBT 21472</strain>
    </source>
</reference>
<evidence type="ECO:0000313" key="7">
    <source>
        <dbReference type="Proteomes" id="UP001147746"/>
    </source>
</evidence>
<dbReference type="GO" id="GO:0031417">
    <property type="term" value="C:NatC complex"/>
    <property type="evidence" value="ECO:0007669"/>
    <property type="project" value="InterPro"/>
</dbReference>
<feature type="domain" description="NAA35-like TPR repeats" evidence="5">
    <location>
        <begin position="337"/>
        <end position="717"/>
    </location>
</feature>
<evidence type="ECO:0000259" key="5">
    <source>
        <dbReference type="Pfam" id="PF25789"/>
    </source>
</evidence>
<dbReference type="OrthoDB" id="269405at2759"/>
<dbReference type="AlphaFoldDB" id="A0A9W9PSL4"/>
<evidence type="ECO:0000256" key="1">
    <source>
        <dbReference type="ARBA" id="ARBA00004496"/>
    </source>
</evidence>
<dbReference type="PANTHER" id="PTHR21373:SF0">
    <property type="entry name" value="N-ALPHA-ACETYLTRANSFERASE 35, NATC AUXILIARY SUBUNIT"/>
    <property type="match status" value="1"/>
</dbReference>
<comment type="similarity">
    <text evidence="2">Belongs to the MAK10 family.</text>
</comment>
<name>A0A9W9PSL4_9EURO</name>
<dbReference type="InterPro" id="IPR057983">
    <property type="entry name" value="NAA35-like_N"/>
</dbReference>
<dbReference type="PANTHER" id="PTHR21373">
    <property type="entry name" value="GLUCOSE REPRESSIBLE PROTEIN MAK10"/>
    <property type="match status" value="1"/>
</dbReference>
<comment type="subcellular location">
    <subcellularLocation>
        <location evidence="1">Cytoplasm</location>
    </subcellularLocation>
</comment>
<evidence type="ECO:0000256" key="3">
    <source>
        <dbReference type="ARBA" id="ARBA00022490"/>
    </source>
</evidence>
<dbReference type="EMBL" id="JAPZBO010000008">
    <property type="protein sequence ID" value="KAJ5307559.1"/>
    <property type="molecule type" value="Genomic_DNA"/>
</dbReference>
<reference evidence="6" key="1">
    <citation type="submission" date="2022-12" db="EMBL/GenBank/DDBJ databases">
        <authorList>
            <person name="Petersen C."/>
        </authorList>
    </citation>
    <scope>NUCLEOTIDE SEQUENCE</scope>
    <source>
        <strain evidence="6">IBT 21472</strain>
    </source>
</reference>
<keyword evidence="7" id="KW-1185">Reference proteome</keyword>
<evidence type="ECO:0000313" key="6">
    <source>
        <dbReference type="EMBL" id="KAJ5307559.1"/>
    </source>
</evidence>
<dbReference type="Pfam" id="PF04112">
    <property type="entry name" value="Mak10"/>
    <property type="match status" value="1"/>
</dbReference>
<feature type="domain" description="NAA35-like N-terminal" evidence="4">
    <location>
        <begin position="36"/>
        <end position="196"/>
    </location>
</feature>
<evidence type="ECO:0000259" key="4">
    <source>
        <dbReference type="Pfam" id="PF04112"/>
    </source>
</evidence>
<dbReference type="InterPro" id="IPR057982">
    <property type="entry name" value="TPR_NAA35"/>
</dbReference>